<feature type="transmembrane region" description="Helical" evidence="2">
    <location>
        <begin position="51"/>
        <end position="74"/>
    </location>
</feature>
<accession>A0A7G5XN02</accession>
<dbReference type="Proteomes" id="UP000515344">
    <property type="component" value="Chromosome"/>
</dbReference>
<gene>
    <name evidence="4" type="ORF">H4075_20250</name>
</gene>
<organism evidence="4 5">
    <name type="scientific">Lacibacter sediminis</name>
    <dbReference type="NCBI Taxonomy" id="2760713"/>
    <lineage>
        <taxon>Bacteria</taxon>
        <taxon>Pseudomonadati</taxon>
        <taxon>Bacteroidota</taxon>
        <taxon>Chitinophagia</taxon>
        <taxon>Chitinophagales</taxon>
        <taxon>Chitinophagaceae</taxon>
        <taxon>Lacibacter</taxon>
    </lineage>
</organism>
<keyword evidence="4" id="KW-0808">Transferase</keyword>
<dbReference type="AlphaFoldDB" id="A0A7G5XN02"/>
<dbReference type="KEGG" id="lacs:H4075_20250"/>
<feature type="transmembrane region" description="Helical" evidence="2">
    <location>
        <begin position="12"/>
        <end position="30"/>
    </location>
</feature>
<keyword evidence="2" id="KW-0812">Transmembrane</keyword>
<evidence type="ECO:0000313" key="4">
    <source>
        <dbReference type="EMBL" id="QNA46855.1"/>
    </source>
</evidence>
<feature type="coiled-coil region" evidence="1">
    <location>
        <begin position="112"/>
        <end position="139"/>
    </location>
</feature>
<evidence type="ECO:0000259" key="3">
    <source>
        <dbReference type="Pfam" id="PF06580"/>
    </source>
</evidence>
<evidence type="ECO:0000256" key="1">
    <source>
        <dbReference type="SAM" id="Coils"/>
    </source>
</evidence>
<proteinExistence type="predicted"/>
<keyword evidence="2" id="KW-0472">Membrane</keyword>
<name>A0A7G5XN02_9BACT</name>
<sequence length="315" mass="37363">MVPHEEFSNWQIKLSYLYTISIAFVIYEGVRFLQFTLRSYFDWLNKPLKKILAFIITIPFYVVPMSILMLVGWYKIFMNGIVDWHVVRLSSIIILIAVFFLVNLYETVFLVRDVANDKLQQEQLERAKAEAELEALKNQIDPHFIFNSLNTLSHLIEEKPEKAKLFNDHMADVYRYILQNKAKDLVLLRDEMLFMQDYFSLLKIRFEDALQLQTEVDETLWDRYLIPPISLQVLLENAVKHNEFSETSPLQIQLVFVGNELQMRNKLKEKKLRKPSSRIGLQNLEERYRLSTDRSICIERSDDMFIVCLPILKID</sequence>
<evidence type="ECO:0000256" key="2">
    <source>
        <dbReference type="SAM" id="Phobius"/>
    </source>
</evidence>
<dbReference type="PANTHER" id="PTHR34220">
    <property type="entry name" value="SENSOR HISTIDINE KINASE YPDA"/>
    <property type="match status" value="1"/>
</dbReference>
<feature type="transmembrane region" description="Helical" evidence="2">
    <location>
        <begin position="86"/>
        <end position="105"/>
    </location>
</feature>
<keyword evidence="5" id="KW-1185">Reference proteome</keyword>
<dbReference type="Pfam" id="PF06580">
    <property type="entry name" value="His_kinase"/>
    <property type="match status" value="1"/>
</dbReference>
<dbReference type="GO" id="GO:0000155">
    <property type="term" value="F:phosphorelay sensor kinase activity"/>
    <property type="evidence" value="ECO:0007669"/>
    <property type="project" value="InterPro"/>
</dbReference>
<keyword evidence="2" id="KW-1133">Transmembrane helix</keyword>
<dbReference type="InterPro" id="IPR050640">
    <property type="entry name" value="Bact_2-comp_sensor_kinase"/>
</dbReference>
<reference evidence="5" key="1">
    <citation type="submission" date="2020-08" db="EMBL/GenBank/DDBJ databases">
        <title>Lacibacter sp. S13-6-6 genome sequencing.</title>
        <authorList>
            <person name="Jin L."/>
        </authorList>
    </citation>
    <scope>NUCLEOTIDE SEQUENCE [LARGE SCALE GENOMIC DNA]</scope>
    <source>
        <strain evidence="5">S13-6-6</strain>
    </source>
</reference>
<evidence type="ECO:0000313" key="5">
    <source>
        <dbReference type="Proteomes" id="UP000515344"/>
    </source>
</evidence>
<dbReference type="PANTHER" id="PTHR34220:SF7">
    <property type="entry name" value="SENSOR HISTIDINE KINASE YPDA"/>
    <property type="match status" value="1"/>
</dbReference>
<dbReference type="InterPro" id="IPR010559">
    <property type="entry name" value="Sig_transdc_His_kin_internal"/>
</dbReference>
<keyword evidence="1" id="KW-0175">Coiled coil</keyword>
<dbReference type="EMBL" id="CP060007">
    <property type="protein sequence ID" value="QNA46855.1"/>
    <property type="molecule type" value="Genomic_DNA"/>
</dbReference>
<dbReference type="GO" id="GO:0016020">
    <property type="term" value="C:membrane"/>
    <property type="evidence" value="ECO:0007669"/>
    <property type="project" value="InterPro"/>
</dbReference>
<feature type="domain" description="Signal transduction histidine kinase internal region" evidence="3">
    <location>
        <begin position="131"/>
        <end position="210"/>
    </location>
</feature>
<keyword evidence="4" id="KW-0418">Kinase</keyword>
<protein>
    <submittedName>
        <fullName evidence="4">Histidine kinase</fullName>
    </submittedName>
</protein>